<proteinExistence type="predicted"/>
<gene>
    <name evidence="1" type="ORF">DLM85_06260</name>
</gene>
<keyword evidence="2" id="KW-1185">Reference proteome</keyword>
<dbReference type="RefSeq" id="WP_111477185.1">
    <property type="nucleotide sequence ID" value="NZ_QHKM01000001.1"/>
</dbReference>
<dbReference type="AlphaFoldDB" id="A0A328BUS0"/>
<organism evidence="1 2">
    <name type="scientific">Hymenobacter edaphi</name>
    <dbReference type="NCBI Taxonomy" id="2211146"/>
    <lineage>
        <taxon>Bacteria</taxon>
        <taxon>Pseudomonadati</taxon>
        <taxon>Bacteroidota</taxon>
        <taxon>Cytophagia</taxon>
        <taxon>Cytophagales</taxon>
        <taxon>Hymenobacteraceae</taxon>
        <taxon>Hymenobacter</taxon>
    </lineage>
</organism>
<evidence type="ECO:0000313" key="2">
    <source>
        <dbReference type="Proteomes" id="UP000248553"/>
    </source>
</evidence>
<sequence length="139" mass="15785">MALWHVSARNASGLRLWRTGAYAFRVVEAGEPGDLLTNSDYVLIHRKYEGALRSTGAQLQLTPVVIADQVRQRQWHQYLEATIRDEASAAEIWQSKEPRPLIRSSGPENDVFVSEALKNLLQLVDGQKLWFSYGLSWFA</sequence>
<dbReference type="EMBL" id="QHKM01000001">
    <property type="protein sequence ID" value="RAK70435.1"/>
    <property type="molecule type" value="Genomic_DNA"/>
</dbReference>
<dbReference type="OrthoDB" id="881981at2"/>
<reference evidence="2" key="1">
    <citation type="submission" date="2018-05" db="EMBL/GenBank/DDBJ databases">
        <authorList>
            <person name="Nie L."/>
        </authorList>
    </citation>
    <scope>NUCLEOTIDE SEQUENCE [LARGE SCALE GENOMIC DNA]</scope>
    <source>
        <strain evidence="2">NL</strain>
    </source>
</reference>
<comment type="caution">
    <text evidence="1">The sequence shown here is derived from an EMBL/GenBank/DDBJ whole genome shotgun (WGS) entry which is preliminary data.</text>
</comment>
<protein>
    <submittedName>
        <fullName evidence="1">Uncharacterized protein</fullName>
    </submittedName>
</protein>
<evidence type="ECO:0000313" key="1">
    <source>
        <dbReference type="EMBL" id="RAK70435.1"/>
    </source>
</evidence>
<dbReference type="Proteomes" id="UP000248553">
    <property type="component" value="Unassembled WGS sequence"/>
</dbReference>
<accession>A0A328BUS0</accession>
<name>A0A328BUS0_9BACT</name>